<organism evidence="1 2">
    <name type="scientific">Candidozyma auris</name>
    <name type="common">Yeast</name>
    <name type="synonym">Candida auris</name>
    <dbReference type="NCBI Taxonomy" id="498019"/>
    <lineage>
        <taxon>Eukaryota</taxon>
        <taxon>Fungi</taxon>
        <taxon>Dikarya</taxon>
        <taxon>Ascomycota</taxon>
        <taxon>Saccharomycotina</taxon>
        <taxon>Pichiomycetes</taxon>
        <taxon>Metschnikowiaceae</taxon>
        <taxon>Candidozyma</taxon>
    </lineage>
</organism>
<dbReference type="EMBL" id="LGST01000065">
    <property type="protein sequence ID" value="KND95810.1"/>
    <property type="molecule type" value="Genomic_DNA"/>
</dbReference>
<comment type="caution">
    <text evidence="1">The sequence shown here is derived from an EMBL/GenBank/DDBJ whole genome shotgun (WGS) entry which is preliminary data.</text>
</comment>
<gene>
    <name evidence="1" type="ORF">QG37_07912</name>
</gene>
<reference evidence="2" key="1">
    <citation type="journal article" date="2015" name="BMC Genomics">
        <title>Draft genome of a commonly misdiagnosed multidrug resistant pathogen Candida auris.</title>
        <authorList>
            <person name="Chatterjee S."/>
            <person name="Alampalli S.V."/>
            <person name="Nageshan R.K."/>
            <person name="Chettiar S.T."/>
            <person name="Joshi S."/>
            <person name="Tatu U.S."/>
        </authorList>
    </citation>
    <scope>NUCLEOTIDE SEQUENCE [LARGE SCALE GENOMIC DNA]</scope>
    <source>
        <strain evidence="2">6684</strain>
    </source>
</reference>
<dbReference type="AlphaFoldDB" id="A0A0L0NQ58"/>
<sequence>MMGIREETPKFSGKKGYWVKVMTIFAKDTA</sequence>
<evidence type="ECO:0000313" key="2">
    <source>
        <dbReference type="Proteomes" id="UP000037122"/>
    </source>
</evidence>
<accession>A0A0L0NQ58</accession>
<protein>
    <submittedName>
        <fullName evidence="1">Uncharacterized protein</fullName>
    </submittedName>
</protein>
<evidence type="ECO:0000313" key="1">
    <source>
        <dbReference type="EMBL" id="KND95810.1"/>
    </source>
</evidence>
<dbReference type="VEuPathDB" id="FungiDB:QG37_07912"/>
<name>A0A0L0NQ58_CANAR</name>
<proteinExistence type="predicted"/>
<dbReference type="Proteomes" id="UP000037122">
    <property type="component" value="Unassembled WGS sequence"/>
</dbReference>